<evidence type="ECO:0000313" key="2">
    <source>
        <dbReference type="EMBL" id="AAX44644.1"/>
    </source>
</evidence>
<dbReference type="RefSeq" id="YP_214498.1">
    <property type="nucleotide sequence ID" value="NC_006883.2"/>
</dbReference>
<gene>
    <name evidence="3" type="ORF">PCMG_00271</name>
    <name evidence="2" type="ORF">PSSM2_267</name>
</gene>
<dbReference type="PANTHER" id="PTHR36973:SF4">
    <property type="entry name" value="NODULATION PROTEIN"/>
    <property type="match status" value="1"/>
</dbReference>
<dbReference type="Proteomes" id="UP000000991">
    <property type="component" value="Segment"/>
</dbReference>
<feature type="domain" description="Methyltransferase FkbM" evidence="1">
    <location>
        <begin position="22"/>
        <end position="184"/>
    </location>
</feature>
<proteinExistence type="predicted"/>
<name>Q58M88_BPPRM</name>
<evidence type="ECO:0000313" key="5">
    <source>
        <dbReference type="Proteomes" id="UP000013923"/>
    </source>
</evidence>
<protein>
    <recommendedName>
        <fullName evidence="1">Methyltransferase FkbM domain-containing protein</fullName>
    </recommendedName>
</protein>
<dbReference type="Proteomes" id="UP000013923">
    <property type="component" value="Genome"/>
</dbReference>
<dbReference type="NCBIfam" id="TIGR01444">
    <property type="entry name" value="fkbM_fam"/>
    <property type="match status" value="1"/>
</dbReference>
<organismHost>
    <name type="scientific">Prochlorococcus</name>
    <dbReference type="NCBI Taxonomy" id="1218"/>
</organismHost>
<dbReference type="InterPro" id="IPR006342">
    <property type="entry name" value="FkbM_mtfrase"/>
</dbReference>
<dbReference type="EMBL" id="GU071092">
    <property type="protein sequence ID" value="ACY76147.1"/>
    <property type="molecule type" value="Genomic_DNA"/>
</dbReference>
<dbReference type="GeneID" id="3294193"/>
<dbReference type="InterPro" id="IPR029063">
    <property type="entry name" value="SAM-dependent_MTases_sf"/>
</dbReference>
<dbReference type="Gene3D" id="3.40.50.150">
    <property type="entry name" value="Vaccinia Virus protein VP39"/>
    <property type="match status" value="1"/>
</dbReference>
<reference evidence="3 5" key="2">
    <citation type="submission" date="2009-10" db="EMBL/GenBank/DDBJ databases">
        <title>The Genome Sequence of Prochlorococcus phage P-SSM2.</title>
        <authorList>
            <consortium name="The Broad Institute Genome Sequencing Platform"/>
            <person name="Henn M.R."/>
            <person name="Sullivan M.S."/>
            <person name="Osburne M.S."/>
            <person name="Levin J."/>
            <person name="Malboeuf C."/>
            <person name="Casali M."/>
            <person name="Russ C."/>
            <person name="Lennon N."/>
            <person name="Chapman S.B."/>
            <person name="Erlich R."/>
            <person name="Young S.K."/>
            <person name="Koehrsen M."/>
            <person name="Yandava C."/>
            <person name="Zeng Q."/>
            <person name="Alvarado L."/>
            <person name="Anderson S."/>
            <person name="Berlin A."/>
            <person name="Borenstein D."/>
            <person name="Chen Z."/>
            <person name="Engels R."/>
            <person name="Freedman E."/>
            <person name="Gellesch M."/>
            <person name="Goldberg J."/>
            <person name="Green L."/>
            <person name="Griggs A."/>
            <person name="Gujja S."/>
            <person name="Heilman E.R."/>
            <person name="Heiman D."/>
            <person name="Hepburn T."/>
            <person name="Howarth C."/>
            <person name="Jen D."/>
            <person name="Larson L."/>
            <person name="Lewis B."/>
            <person name="Mehta T."/>
            <person name="Park D."/>
            <person name="Pearson M."/>
            <person name="Richards J."/>
            <person name="Rizzolo K."/>
            <person name="Roberts A."/>
            <person name="Ryan E."/>
            <person name="Saif S."/>
            <person name="Shea T."/>
            <person name="Shenoy N."/>
            <person name="Sisk P."/>
            <person name="Stolte C."/>
            <person name="Sykes S."/>
            <person name="Walk T."/>
            <person name="White J."/>
            <person name="Yu Q."/>
            <person name="Coleman M.L."/>
            <person name="Huang K.H."/>
            <person name="Weigele P.R."/>
            <person name="DeFrancesco A.S."/>
            <person name="Kern S.E."/>
            <person name="Thompson L.R."/>
            <person name="Fu R."/>
            <person name="Hombeck B."/>
            <person name="Chisholm S.W."/>
            <person name="Haas B."/>
            <person name="Nusbaum C."/>
            <person name="Birren B."/>
        </authorList>
    </citation>
    <scope>NUCLEOTIDE SEQUENCE [LARGE SCALE GENOMIC DNA]</scope>
    <source>
        <strain evidence="3">P-SSM2</strain>
    </source>
</reference>
<evidence type="ECO:0000259" key="1">
    <source>
        <dbReference type="Pfam" id="PF05050"/>
    </source>
</evidence>
<dbReference type="InterPro" id="IPR053188">
    <property type="entry name" value="FkbM_Methyltransferase"/>
</dbReference>
<reference evidence="2 4" key="1">
    <citation type="journal article" date="2005" name="PLoS Biol.">
        <title>Three Prochlorococcus cyanophage genomes: signature features and ecological interpretations.</title>
        <authorList>
            <person name="Sullivan M.B."/>
            <person name="Coleman M.L."/>
            <person name="Weigele P."/>
            <person name="Rohwer F."/>
            <person name="Chisholm S.W."/>
        </authorList>
    </citation>
    <scope>NUCLEOTIDE SEQUENCE</scope>
</reference>
<keyword evidence="4" id="KW-1185">Reference proteome</keyword>
<organism evidence="2 4">
    <name type="scientific">Prochlorococcus phage P-SSM2</name>
    <dbReference type="NCBI Taxonomy" id="268746"/>
    <lineage>
        <taxon>Viruses</taxon>
        <taxon>Duplodnaviria</taxon>
        <taxon>Heunggongvirae</taxon>
        <taxon>Uroviricota</taxon>
        <taxon>Caudoviricetes</taxon>
        <taxon>Pantevenvirales</taxon>
        <taxon>Kyanoviridae</taxon>
        <taxon>Salacisavirus</taxon>
        <taxon>Salacisavirus pssm2</taxon>
    </lineage>
</organism>
<dbReference type="KEGG" id="vg:3294193"/>
<dbReference type="EMBL" id="AY939844">
    <property type="protein sequence ID" value="AAX44644.1"/>
    <property type="molecule type" value="Genomic_DNA"/>
</dbReference>
<accession>Q58M88</accession>
<evidence type="ECO:0000313" key="3">
    <source>
        <dbReference type="EMBL" id="ACY76147.1"/>
    </source>
</evidence>
<dbReference type="SUPFAM" id="SSF53335">
    <property type="entry name" value="S-adenosyl-L-methionine-dependent methyltransferases"/>
    <property type="match status" value="1"/>
</dbReference>
<dbReference type="GO" id="GO:0008171">
    <property type="term" value="F:O-methyltransferase activity"/>
    <property type="evidence" value="ECO:0007669"/>
    <property type="project" value="TreeGrafter"/>
</dbReference>
<reference evidence="2 4" key="3">
    <citation type="journal article" date="2010" name="Environ. Microbiol.">
        <title>Genomic analysis of oceanic cyanobacterial myoviruses compared with T4-like myoviruses from diverse hosts and environments.</title>
        <authorList>
            <person name="Sullivan M.B."/>
            <person name="Huang K.H."/>
            <person name="Ignacio-Espinoza J.C."/>
            <person name="Berlin A.M."/>
            <person name="Kelly L."/>
            <person name="Weigele P.R."/>
            <person name="DeFrancesco A.S."/>
            <person name="Kern S.E."/>
            <person name="Thompson L.R."/>
            <person name="Young S."/>
            <person name="Yandava C."/>
            <person name="Fu R."/>
            <person name="Krastins B."/>
            <person name="Chase M."/>
            <person name="Sarracino D."/>
            <person name="Osburne M.S."/>
            <person name="Henn M.R."/>
            <person name="Chisholm S.W."/>
        </authorList>
    </citation>
    <scope>NUCLEOTIDE SEQUENCE [LARGE SCALE GENOMIC DNA]</scope>
</reference>
<dbReference type="PANTHER" id="PTHR36973">
    <property type="entry name" value="SLL1456 PROTEIN-RELATED"/>
    <property type="match status" value="1"/>
</dbReference>
<sequence>MLISFKDLVKKYDLKIRGIIHIGGHHGEELEDYIDEGIQNILLFEPLSDCFDVIGYKCQDLNANIQGHQVALGSERGIKKMYVSDNEKQSSSILKPKVHLTHHPHVKFVETENVEVHLLDDYIKDVKNYNFINMDVQGYELEVLKGGKKVLENINYVYCEVNRDEVYENNAYVEEIDEFLADYGMERVETNWAGDIWGDALYIRTK</sequence>
<evidence type="ECO:0000313" key="4">
    <source>
        <dbReference type="Proteomes" id="UP000000991"/>
    </source>
</evidence>
<dbReference type="Pfam" id="PF05050">
    <property type="entry name" value="Methyltransf_21"/>
    <property type="match status" value="1"/>
</dbReference>